<protein>
    <submittedName>
        <fullName evidence="3">Uncharacterized protein</fullName>
    </submittedName>
</protein>
<feature type="chain" id="PRO_5046296753" evidence="2">
    <location>
        <begin position="28"/>
        <end position="131"/>
    </location>
</feature>
<organism evidence="3 4">
    <name type="scientific">Rangifer tarandus platyrhynchus</name>
    <name type="common">Svalbard reindeer</name>
    <dbReference type="NCBI Taxonomy" id="3082113"/>
    <lineage>
        <taxon>Eukaryota</taxon>
        <taxon>Metazoa</taxon>
        <taxon>Chordata</taxon>
        <taxon>Craniata</taxon>
        <taxon>Vertebrata</taxon>
        <taxon>Euteleostomi</taxon>
        <taxon>Mammalia</taxon>
        <taxon>Eutheria</taxon>
        <taxon>Laurasiatheria</taxon>
        <taxon>Artiodactyla</taxon>
        <taxon>Ruminantia</taxon>
        <taxon>Pecora</taxon>
        <taxon>Cervidae</taxon>
        <taxon>Odocoileinae</taxon>
        <taxon>Rangifer</taxon>
    </lineage>
</organism>
<feature type="compositionally biased region" description="Low complexity" evidence="1">
    <location>
        <begin position="89"/>
        <end position="100"/>
    </location>
</feature>
<dbReference type="EMBL" id="OX459968">
    <property type="protein sequence ID" value="CAI9172139.1"/>
    <property type="molecule type" value="Genomic_DNA"/>
</dbReference>
<gene>
    <name evidence="3" type="ORF">MRATA1EN1_LOCUS21101</name>
</gene>
<proteinExistence type="predicted"/>
<evidence type="ECO:0000313" key="3">
    <source>
        <dbReference type="EMBL" id="CAI9172139.1"/>
    </source>
</evidence>
<reference evidence="3" key="1">
    <citation type="submission" date="2023-04" db="EMBL/GenBank/DDBJ databases">
        <authorList>
            <consortium name="ELIXIR-Norway"/>
        </authorList>
    </citation>
    <scope>NUCLEOTIDE SEQUENCE [LARGE SCALE GENOMIC DNA]</scope>
</reference>
<evidence type="ECO:0000313" key="4">
    <source>
        <dbReference type="Proteomes" id="UP001176941"/>
    </source>
</evidence>
<feature type="signal peptide" evidence="2">
    <location>
        <begin position="1"/>
        <end position="27"/>
    </location>
</feature>
<feature type="region of interest" description="Disordered" evidence="1">
    <location>
        <begin position="74"/>
        <end position="131"/>
    </location>
</feature>
<name>A0ABN8ZJW8_RANTA</name>
<evidence type="ECO:0000256" key="1">
    <source>
        <dbReference type="SAM" id="MobiDB-lite"/>
    </source>
</evidence>
<sequence>MQPLPILSSWKRRLLAALLLFVRRCPAHRAGLDCRESREGKRPGRRGFALWSRAPLGSLRTQEALGTRRRVLPAAGNWPGRKGGRRRALAGPPGLSLGCSPGAGSGAGLGKLSLSGGGLGSARQRPPPRGP</sequence>
<accession>A0ABN8ZJW8</accession>
<feature type="compositionally biased region" description="Gly residues" evidence="1">
    <location>
        <begin position="101"/>
        <end position="120"/>
    </location>
</feature>
<dbReference type="Proteomes" id="UP001176941">
    <property type="component" value="Chromosome 32"/>
</dbReference>
<keyword evidence="2" id="KW-0732">Signal</keyword>
<keyword evidence="4" id="KW-1185">Reference proteome</keyword>
<evidence type="ECO:0000256" key="2">
    <source>
        <dbReference type="SAM" id="SignalP"/>
    </source>
</evidence>